<feature type="domain" description="Class II aldolase/adducin N-terminal" evidence="3">
    <location>
        <begin position="14"/>
        <end position="187"/>
    </location>
</feature>
<dbReference type="GO" id="GO:0016832">
    <property type="term" value="F:aldehyde-lyase activity"/>
    <property type="evidence" value="ECO:0007669"/>
    <property type="project" value="TreeGrafter"/>
</dbReference>
<dbReference type="PANTHER" id="PTHR22789">
    <property type="entry name" value="FUCULOSE PHOSPHATE ALDOLASE"/>
    <property type="match status" value="1"/>
</dbReference>
<organism evidence="4">
    <name type="scientific">freshwater metagenome</name>
    <dbReference type="NCBI Taxonomy" id="449393"/>
    <lineage>
        <taxon>unclassified sequences</taxon>
        <taxon>metagenomes</taxon>
        <taxon>ecological metagenomes</taxon>
    </lineage>
</organism>
<dbReference type="GO" id="GO:0019323">
    <property type="term" value="P:pentose catabolic process"/>
    <property type="evidence" value="ECO:0007669"/>
    <property type="project" value="TreeGrafter"/>
</dbReference>
<dbReference type="InterPro" id="IPR050197">
    <property type="entry name" value="Aldolase_class_II_sugar_metab"/>
</dbReference>
<dbReference type="SMART" id="SM01007">
    <property type="entry name" value="Aldolase_II"/>
    <property type="match status" value="1"/>
</dbReference>
<evidence type="ECO:0000256" key="2">
    <source>
        <dbReference type="ARBA" id="ARBA00023239"/>
    </source>
</evidence>
<proteinExistence type="predicted"/>
<keyword evidence="2" id="KW-0456">Lyase</keyword>
<dbReference type="InterPro" id="IPR001303">
    <property type="entry name" value="Aldolase_II/adducin_N"/>
</dbReference>
<dbReference type="GO" id="GO:0046872">
    <property type="term" value="F:metal ion binding"/>
    <property type="evidence" value="ECO:0007669"/>
    <property type="project" value="UniProtKB-KW"/>
</dbReference>
<dbReference type="EMBL" id="CAFAAJ010000003">
    <property type="protein sequence ID" value="CAB4788941.1"/>
    <property type="molecule type" value="Genomic_DNA"/>
</dbReference>
<protein>
    <submittedName>
        <fullName evidence="4">Unannotated protein</fullName>
    </submittedName>
</protein>
<name>A0A6J6WUM1_9ZZZZ</name>
<evidence type="ECO:0000313" key="5">
    <source>
        <dbReference type="EMBL" id="CAB4972537.1"/>
    </source>
</evidence>
<dbReference type="Pfam" id="PF00596">
    <property type="entry name" value="Aldolase_II"/>
    <property type="match status" value="1"/>
</dbReference>
<dbReference type="AlphaFoldDB" id="A0A6J6WUM1"/>
<dbReference type="InterPro" id="IPR036409">
    <property type="entry name" value="Aldolase_II/adducin_N_sf"/>
</dbReference>
<dbReference type="SUPFAM" id="SSF53639">
    <property type="entry name" value="AraD/HMP-PK domain-like"/>
    <property type="match status" value="1"/>
</dbReference>
<keyword evidence="1" id="KW-0479">Metal-binding</keyword>
<accession>A0A6J6WUM1</accession>
<dbReference type="PANTHER" id="PTHR22789:SF0">
    <property type="entry name" value="3-OXO-TETRONATE 4-PHOSPHATE DECARBOXYLASE-RELATED"/>
    <property type="match status" value="1"/>
</dbReference>
<evidence type="ECO:0000313" key="4">
    <source>
        <dbReference type="EMBL" id="CAB4788941.1"/>
    </source>
</evidence>
<reference evidence="4" key="1">
    <citation type="submission" date="2020-05" db="EMBL/GenBank/DDBJ databases">
        <authorList>
            <person name="Chiriac C."/>
            <person name="Salcher M."/>
            <person name="Ghai R."/>
            <person name="Kavagutti S V."/>
        </authorList>
    </citation>
    <scope>NUCLEOTIDE SEQUENCE</scope>
</reference>
<sequence length="221" mass="23521">MTAHGPMDFPEAREALVDAGQRLAARRLVTGTSGNLSVRVGDRIVTTPSGVPLDSLDPARLSLIDLDGTHLSGAVPTSEVPLHLALYRNTGAGAIAHTHAAVSTAVSCTCDELPALHYNVLQLGGPPRTARYATFGSEQLGENVVQALRGGRTAALMQNHGSVSVGHDLGQACDRLELLEWLCELHVEAHRLGTPRVLSAAELADAERAFEDYRKRLKPGR</sequence>
<evidence type="ECO:0000259" key="3">
    <source>
        <dbReference type="SMART" id="SM01007"/>
    </source>
</evidence>
<evidence type="ECO:0000256" key="1">
    <source>
        <dbReference type="ARBA" id="ARBA00022723"/>
    </source>
</evidence>
<dbReference type="Gene3D" id="3.40.225.10">
    <property type="entry name" value="Class II aldolase/adducin N-terminal domain"/>
    <property type="match status" value="1"/>
</dbReference>
<dbReference type="EMBL" id="CAFBON010000001">
    <property type="protein sequence ID" value="CAB4972537.1"/>
    <property type="molecule type" value="Genomic_DNA"/>
</dbReference>
<gene>
    <name evidence="4" type="ORF">UFOPK3001_00064</name>
    <name evidence="5" type="ORF">UFOPK3954_00008</name>
</gene>
<dbReference type="GO" id="GO:0005829">
    <property type="term" value="C:cytosol"/>
    <property type="evidence" value="ECO:0007669"/>
    <property type="project" value="TreeGrafter"/>
</dbReference>